<dbReference type="InterPro" id="IPR002716">
    <property type="entry name" value="PIN_dom"/>
</dbReference>
<comment type="caution">
    <text evidence="7">The sequence shown here is derived from an EMBL/GenBank/DDBJ whole genome shotgun (WGS) entry which is preliminary data.</text>
</comment>
<evidence type="ECO:0000256" key="4">
    <source>
        <dbReference type="ARBA" id="ARBA00022801"/>
    </source>
</evidence>
<evidence type="ECO:0000256" key="3">
    <source>
        <dbReference type="ARBA" id="ARBA00022723"/>
    </source>
</evidence>
<dbReference type="EMBL" id="JBHSQN010000005">
    <property type="protein sequence ID" value="MFC6011609.1"/>
    <property type="molecule type" value="Genomic_DNA"/>
</dbReference>
<keyword evidence="2" id="KW-0540">Nuclease</keyword>
<dbReference type="Proteomes" id="UP001596223">
    <property type="component" value="Unassembled WGS sequence"/>
</dbReference>
<evidence type="ECO:0000313" key="7">
    <source>
        <dbReference type="EMBL" id="MFC6011609.1"/>
    </source>
</evidence>
<accession>A0ABW1JQA3</accession>
<keyword evidence="3" id="KW-0479">Metal-binding</keyword>
<reference evidence="8" key="1">
    <citation type="journal article" date="2019" name="Int. J. Syst. Evol. Microbiol.">
        <title>The Global Catalogue of Microorganisms (GCM) 10K type strain sequencing project: providing services to taxonomists for standard genome sequencing and annotation.</title>
        <authorList>
            <consortium name="The Broad Institute Genomics Platform"/>
            <consortium name="The Broad Institute Genome Sequencing Center for Infectious Disease"/>
            <person name="Wu L."/>
            <person name="Ma J."/>
        </authorList>
    </citation>
    <scope>NUCLEOTIDE SEQUENCE [LARGE SCALE GENOMIC DNA]</scope>
    <source>
        <strain evidence="8">CCUG 36956</strain>
    </source>
</reference>
<keyword evidence="4" id="KW-0378">Hydrolase</keyword>
<keyword evidence="8" id="KW-1185">Reference proteome</keyword>
<evidence type="ECO:0000256" key="2">
    <source>
        <dbReference type="ARBA" id="ARBA00022722"/>
    </source>
</evidence>
<dbReference type="InterPro" id="IPR051619">
    <property type="entry name" value="TypeII_TA_RNase_PINc/VapC"/>
</dbReference>
<evidence type="ECO:0000256" key="5">
    <source>
        <dbReference type="ARBA" id="ARBA00022842"/>
    </source>
</evidence>
<proteinExistence type="predicted"/>
<dbReference type="InterPro" id="IPR044153">
    <property type="entry name" value="PIN_Pae0151-like"/>
</dbReference>
<sequence length="135" mass="14884">MLVVDASAMCAALLWQNEFGQRARLELGKDTDWVAPSHLPLEVVRTLRKAVLSRYTSQDDANEAFRALAYSGIEYIGVDSALLARMWALSHNVSSYDAAYLVVAAENESPLVTCDVRLAEAAEQAKVDVEVRVVR</sequence>
<keyword evidence="5" id="KW-0460">Magnesium</keyword>
<dbReference type="InterPro" id="IPR029060">
    <property type="entry name" value="PIN-like_dom_sf"/>
</dbReference>
<keyword evidence="1" id="KW-1277">Toxin-antitoxin system</keyword>
<evidence type="ECO:0000313" key="8">
    <source>
        <dbReference type="Proteomes" id="UP001596223"/>
    </source>
</evidence>
<evidence type="ECO:0000259" key="6">
    <source>
        <dbReference type="Pfam" id="PF01850"/>
    </source>
</evidence>
<organism evidence="7 8">
    <name type="scientific">Nocardia lasii</name>
    <dbReference type="NCBI Taxonomy" id="1616107"/>
    <lineage>
        <taxon>Bacteria</taxon>
        <taxon>Bacillati</taxon>
        <taxon>Actinomycetota</taxon>
        <taxon>Actinomycetes</taxon>
        <taxon>Mycobacteriales</taxon>
        <taxon>Nocardiaceae</taxon>
        <taxon>Nocardia</taxon>
    </lineage>
</organism>
<dbReference type="PANTHER" id="PTHR35901">
    <property type="entry name" value="RIBONUCLEASE VAPC3"/>
    <property type="match status" value="1"/>
</dbReference>
<dbReference type="SUPFAM" id="SSF88723">
    <property type="entry name" value="PIN domain-like"/>
    <property type="match status" value="1"/>
</dbReference>
<dbReference type="Gene3D" id="3.40.50.1010">
    <property type="entry name" value="5'-nuclease"/>
    <property type="match status" value="1"/>
</dbReference>
<dbReference type="PANTHER" id="PTHR35901:SF1">
    <property type="entry name" value="EXONUCLEASE VAPC9"/>
    <property type="match status" value="1"/>
</dbReference>
<dbReference type="RefSeq" id="WP_378603589.1">
    <property type="nucleotide sequence ID" value="NZ_JBHSQN010000005.1"/>
</dbReference>
<protein>
    <submittedName>
        <fullName evidence="7">Type II toxin-antitoxin system VapC family toxin</fullName>
    </submittedName>
</protein>
<feature type="domain" description="PIN" evidence="6">
    <location>
        <begin position="3"/>
        <end position="123"/>
    </location>
</feature>
<evidence type="ECO:0000256" key="1">
    <source>
        <dbReference type="ARBA" id="ARBA00022649"/>
    </source>
</evidence>
<dbReference type="CDD" id="cd09873">
    <property type="entry name" value="PIN_Pae0151-like"/>
    <property type="match status" value="1"/>
</dbReference>
<dbReference type="Pfam" id="PF01850">
    <property type="entry name" value="PIN"/>
    <property type="match status" value="1"/>
</dbReference>
<name>A0ABW1JQA3_9NOCA</name>
<gene>
    <name evidence="7" type="ORF">ACFP3H_11150</name>
</gene>